<reference evidence="2" key="1">
    <citation type="submission" date="2021-09" db="EMBL/GenBank/DDBJ databases">
        <title>A high-quality genome of the endoparasitic fungus Hirsutella rhossiliensis with a comparison of Hirsutella genomes reveals transposable elements contributing to genome size variation.</title>
        <authorList>
            <person name="Lin R."/>
            <person name="Jiao Y."/>
            <person name="Sun X."/>
            <person name="Ling J."/>
            <person name="Xie B."/>
            <person name="Cheng X."/>
        </authorList>
    </citation>
    <scope>NUCLEOTIDE SEQUENCE</scope>
    <source>
        <strain evidence="2">HR02</strain>
    </source>
</reference>
<dbReference type="EMBL" id="JAIZPD010000005">
    <property type="protein sequence ID" value="KAH0962832.1"/>
    <property type="molecule type" value="Genomic_DNA"/>
</dbReference>
<dbReference type="Pfam" id="PF14864">
    <property type="entry name" value="Alkyl_sulf_C"/>
    <property type="match status" value="1"/>
</dbReference>
<dbReference type="InterPro" id="IPR029229">
    <property type="entry name" value="Alkyl_sulf_C"/>
</dbReference>
<dbReference type="RefSeq" id="XP_044720345.1">
    <property type="nucleotide sequence ID" value="XM_044863813.1"/>
</dbReference>
<organism evidence="2 3">
    <name type="scientific">Hirsutella rhossiliensis</name>
    <dbReference type="NCBI Taxonomy" id="111463"/>
    <lineage>
        <taxon>Eukaryota</taxon>
        <taxon>Fungi</taxon>
        <taxon>Dikarya</taxon>
        <taxon>Ascomycota</taxon>
        <taxon>Pezizomycotina</taxon>
        <taxon>Sordariomycetes</taxon>
        <taxon>Hypocreomycetidae</taxon>
        <taxon>Hypocreales</taxon>
        <taxon>Ophiocordycipitaceae</taxon>
        <taxon>Hirsutella</taxon>
    </lineage>
</organism>
<evidence type="ECO:0000313" key="2">
    <source>
        <dbReference type="EMBL" id="KAH0962832.1"/>
    </source>
</evidence>
<protein>
    <recommendedName>
        <fullName evidence="1">Alkyl sulfatase C-terminal domain-containing protein</fullName>
    </recommendedName>
</protein>
<dbReference type="InterPro" id="IPR036527">
    <property type="entry name" value="SCP2_sterol-bd_dom_sf"/>
</dbReference>
<dbReference type="PANTHER" id="PTHR43223:SF1">
    <property type="entry name" value="ALKYL_ARYL-SULFATASE BDS1"/>
    <property type="match status" value="1"/>
</dbReference>
<dbReference type="GeneID" id="68354471"/>
<dbReference type="SUPFAM" id="SSF55718">
    <property type="entry name" value="SCP-like"/>
    <property type="match status" value="1"/>
</dbReference>
<evidence type="ECO:0000313" key="3">
    <source>
        <dbReference type="Proteomes" id="UP000824596"/>
    </source>
</evidence>
<comment type="caution">
    <text evidence="2">The sequence shown here is derived from an EMBL/GenBank/DDBJ whole genome shotgun (WGS) entry which is preliminary data.</text>
</comment>
<gene>
    <name evidence="2" type="ORF">HRG_05342</name>
</gene>
<name>A0A9P8N152_9HYPO</name>
<feature type="domain" description="Alkyl sulfatase C-terminal" evidence="1">
    <location>
        <begin position="18"/>
        <end position="140"/>
    </location>
</feature>
<accession>A0A9P8N152</accession>
<dbReference type="InterPro" id="IPR052195">
    <property type="entry name" value="Bact_Alkyl/Aryl-Sulfatase"/>
</dbReference>
<dbReference type="GO" id="GO:0018741">
    <property type="term" value="F:linear primary-alkylsulfatase activity"/>
    <property type="evidence" value="ECO:0007669"/>
    <property type="project" value="TreeGrafter"/>
</dbReference>
<dbReference type="PANTHER" id="PTHR43223">
    <property type="entry name" value="ALKYL/ARYL-SULFATASE"/>
    <property type="match status" value="1"/>
</dbReference>
<dbReference type="GO" id="GO:0018909">
    <property type="term" value="P:dodecyl sulfate metabolic process"/>
    <property type="evidence" value="ECO:0007669"/>
    <property type="project" value="TreeGrafter"/>
</dbReference>
<keyword evidence="3" id="KW-1185">Reference proteome</keyword>
<dbReference type="Gene3D" id="3.30.1050.10">
    <property type="entry name" value="SCP2 sterol-binding domain"/>
    <property type="match status" value="1"/>
</dbReference>
<dbReference type="OrthoDB" id="449487at2759"/>
<proteinExistence type="predicted"/>
<sequence>MSGTTELREGNFGTPTAAASADVMAQLTPEMLFDSFAIQIDGPKAWHEQLSINIVLTDKPYRYRLWLSNGALVYAKSVRSTSANATITATSRTLPAIAVSGLDPEALEKAGIEVTGDTTTLSRLAALLDPGDPEFAIVTP</sequence>
<dbReference type="Proteomes" id="UP000824596">
    <property type="component" value="Unassembled WGS sequence"/>
</dbReference>
<evidence type="ECO:0000259" key="1">
    <source>
        <dbReference type="Pfam" id="PF14864"/>
    </source>
</evidence>
<dbReference type="AlphaFoldDB" id="A0A9P8N152"/>